<proteinExistence type="predicted"/>
<dbReference type="AlphaFoldDB" id="A0A0A9BEY0"/>
<evidence type="ECO:0000256" key="1">
    <source>
        <dbReference type="SAM" id="MobiDB-lite"/>
    </source>
</evidence>
<reference evidence="2" key="2">
    <citation type="journal article" date="2015" name="Data Brief">
        <title>Shoot transcriptome of the giant reed, Arundo donax.</title>
        <authorList>
            <person name="Barrero R.A."/>
            <person name="Guerrero F.D."/>
            <person name="Moolhuijzen P."/>
            <person name="Goolsby J.A."/>
            <person name="Tidwell J."/>
            <person name="Bellgard S.E."/>
            <person name="Bellgard M.I."/>
        </authorList>
    </citation>
    <scope>NUCLEOTIDE SEQUENCE</scope>
    <source>
        <tissue evidence="2">Shoot tissue taken approximately 20 cm above the soil surface</tissue>
    </source>
</reference>
<reference evidence="2" key="1">
    <citation type="submission" date="2014-09" db="EMBL/GenBank/DDBJ databases">
        <authorList>
            <person name="Magalhaes I.L.F."/>
            <person name="Oliveira U."/>
            <person name="Santos F.R."/>
            <person name="Vidigal T.H.D.A."/>
            <person name="Brescovit A.D."/>
            <person name="Santos A.J."/>
        </authorList>
    </citation>
    <scope>NUCLEOTIDE SEQUENCE</scope>
    <source>
        <tissue evidence="2">Shoot tissue taken approximately 20 cm above the soil surface</tissue>
    </source>
</reference>
<feature type="region of interest" description="Disordered" evidence="1">
    <location>
        <begin position="70"/>
        <end position="102"/>
    </location>
</feature>
<organism evidence="2">
    <name type="scientific">Arundo donax</name>
    <name type="common">Giant reed</name>
    <name type="synonym">Donax arundinaceus</name>
    <dbReference type="NCBI Taxonomy" id="35708"/>
    <lineage>
        <taxon>Eukaryota</taxon>
        <taxon>Viridiplantae</taxon>
        <taxon>Streptophyta</taxon>
        <taxon>Embryophyta</taxon>
        <taxon>Tracheophyta</taxon>
        <taxon>Spermatophyta</taxon>
        <taxon>Magnoliopsida</taxon>
        <taxon>Liliopsida</taxon>
        <taxon>Poales</taxon>
        <taxon>Poaceae</taxon>
        <taxon>PACMAD clade</taxon>
        <taxon>Arundinoideae</taxon>
        <taxon>Arundineae</taxon>
        <taxon>Arundo</taxon>
    </lineage>
</organism>
<protein>
    <submittedName>
        <fullName evidence="2">Uncharacterized protein</fullName>
    </submittedName>
</protein>
<evidence type="ECO:0000313" key="2">
    <source>
        <dbReference type="EMBL" id="JAD60683.1"/>
    </source>
</evidence>
<name>A0A0A9BEY0_ARUDO</name>
<accession>A0A0A9BEY0</accession>
<dbReference type="EMBL" id="GBRH01237212">
    <property type="protein sequence ID" value="JAD60683.1"/>
    <property type="molecule type" value="Transcribed_RNA"/>
</dbReference>
<sequence length="102" mass="11229">MGKKQSNRHEHTLRDPMALSFVRISHPAALSFQRIRQFPHFAPLLLLLYTRHDFPRLHLRVKGTAITTSLPTEAHTPAVRTGGSRGTEAHTPVAGGGRSTGT</sequence>